<dbReference type="Proteomes" id="UP000691718">
    <property type="component" value="Unassembled WGS sequence"/>
</dbReference>
<organism evidence="3 4">
    <name type="scientific">Parnassius apollo</name>
    <name type="common">Apollo butterfly</name>
    <name type="synonym">Papilio apollo</name>
    <dbReference type="NCBI Taxonomy" id="110799"/>
    <lineage>
        <taxon>Eukaryota</taxon>
        <taxon>Metazoa</taxon>
        <taxon>Ecdysozoa</taxon>
        <taxon>Arthropoda</taxon>
        <taxon>Hexapoda</taxon>
        <taxon>Insecta</taxon>
        <taxon>Pterygota</taxon>
        <taxon>Neoptera</taxon>
        <taxon>Endopterygota</taxon>
        <taxon>Lepidoptera</taxon>
        <taxon>Glossata</taxon>
        <taxon>Ditrysia</taxon>
        <taxon>Papilionoidea</taxon>
        <taxon>Papilionidae</taxon>
        <taxon>Parnassiinae</taxon>
        <taxon>Parnassini</taxon>
        <taxon>Parnassius</taxon>
        <taxon>Parnassius</taxon>
    </lineage>
</organism>
<proteinExistence type="predicted"/>
<dbReference type="PANTHER" id="PTHR48081">
    <property type="entry name" value="AB HYDROLASE SUPERFAMILY PROTEIN C4A8.06C"/>
    <property type="match status" value="1"/>
</dbReference>
<evidence type="ECO:0000256" key="1">
    <source>
        <dbReference type="ARBA" id="ARBA00022801"/>
    </source>
</evidence>
<gene>
    <name evidence="3" type="ORF">PAPOLLO_LOCUS22354</name>
</gene>
<dbReference type="Pfam" id="PF07859">
    <property type="entry name" value="Abhydrolase_3"/>
    <property type="match status" value="1"/>
</dbReference>
<evidence type="ECO:0000259" key="2">
    <source>
        <dbReference type="Pfam" id="PF07859"/>
    </source>
</evidence>
<dbReference type="EMBL" id="CAJQZP010001367">
    <property type="protein sequence ID" value="CAG5042112.1"/>
    <property type="molecule type" value="Genomic_DNA"/>
</dbReference>
<protein>
    <submittedName>
        <fullName evidence="3">(apollo) hypothetical protein</fullName>
    </submittedName>
</protein>
<feature type="domain" description="Alpha/beta hydrolase fold-3" evidence="2">
    <location>
        <begin position="6"/>
        <end position="121"/>
    </location>
</feature>
<dbReference type="InterPro" id="IPR013094">
    <property type="entry name" value="AB_hydrolase_3"/>
</dbReference>
<keyword evidence="4" id="KW-1185">Reference proteome</keyword>
<comment type="caution">
    <text evidence="3">The sequence shown here is derived from an EMBL/GenBank/DDBJ whole genome shotgun (WGS) entry which is preliminary data.</text>
</comment>
<dbReference type="OrthoDB" id="433474at2759"/>
<reference evidence="3" key="1">
    <citation type="submission" date="2021-04" db="EMBL/GenBank/DDBJ databases">
        <authorList>
            <person name="Tunstrom K."/>
        </authorList>
    </citation>
    <scope>NUCLEOTIDE SEQUENCE</scope>
</reference>
<evidence type="ECO:0000313" key="3">
    <source>
        <dbReference type="EMBL" id="CAG5042112.1"/>
    </source>
</evidence>
<sequence length="224" mass="25859">MDSPILVYVHGGFWQTLSREISRYPALPLYRSQIKTIVVGYDLSPFVTLPEIVRQIENAAKFVFEYAEKMGSRGMYFAGHSSGGQLVAKLLSNVDFFEDNPGSHRLRGVFLISGIYDLRELVYTSVNDAVQLPHEYAIPLSPLFDFYTHLQSRKLRVYILAAQNDSPTFKKQSREFYALLHNILMQNVYLEIKDDLDHFSIVEILAEDDNYLKNLIVYDIQKHL</sequence>
<evidence type="ECO:0000313" key="4">
    <source>
        <dbReference type="Proteomes" id="UP000691718"/>
    </source>
</evidence>
<dbReference type="PANTHER" id="PTHR48081:SF33">
    <property type="entry name" value="KYNURENINE FORMAMIDASE"/>
    <property type="match status" value="1"/>
</dbReference>
<dbReference type="InterPro" id="IPR050300">
    <property type="entry name" value="GDXG_lipolytic_enzyme"/>
</dbReference>
<accession>A0A8S3XY65</accession>
<dbReference type="GO" id="GO:0004061">
    <property type="term" value="F:arylformamidase activity"/>
    <property type="evidence" value="ECO:0007669"/>
    <property type="project" value="TreeGrafter"/>
</dbReference>
<name>A0A8S3XY65_PARAO</name>
<dbReference type="AlphaFoldDB" id="A0A8S3XY65"/>
<keyword evidence="1" id="KW-0378">Hydrolase</keyword>